<proteinExistence type="predicted"/>
<keyword evidence="4" id="KW-1185">Reference proteome</keyword>
<name>A0A183P661_9TREM</name>
<evidence type="ECO:0000313" key="3">
    <source>
        <dbReference type="EMBL" id="VDP51808.1"/>
    </source>
</evidence>
<dbReference type="Proteomes" id="UP000269396">
    <property type="component" value="Unassembled WGS sequence"/>
</dbReference>
<keyword evidence="2" id="KW-0732">Signal</keyword>
<feature type="signal peptide" evidence="2">
    <location>
        <begin position="1"/>
        <end position="17"/>
    </location>
</feature>
<dbReference type="AlphaFoldDB" id="A0A183P661"/>
<reference evidence="3 4" key="1">
    <citation type="submission" date="2018-11" db="EMBL/GenBank/DDBJ databases">
        <authorList>
            <consortium name="Pathogen Informatics"/>
        </authorList>
    </citation>
    <scope>NUCLEOTIDE SEQUENCE [LARGE SCALE GENOMIC DNA]</scope>
    <source>
        <strain>Denwood</strain>
        <strain evidence="4">Zambia</strain>
    </source>
</reference>
<dbReference type="STRING" id="31246.A0A183P661"/>
<gene>
    <name evidence="3" type="ORF">SMTD_LOCUS9847</name>
</gene>
<sequence length="51" mass="5751">MIFVGLLLVVGFWFAGSFENDDAKEHVSLIKSPHQTGDDKRSESIKKTKNE</sequence>
<accession>A0A183P661</accession>
<organism evidence="3 4">
    <name type="scientific">Schistosoma mattheei</name>
    <dbReference type="NCBI Taxonomy" id="31246"/>
    <lineage>
        <taxon>Eukaryota</taxon>
        <taxon>Metazoa</taxon>
        <taxon>Spiralia</taxon>
        <taxon>Lophotrochozoa</taxon>
        <taxon>Platyhelminthes</taxon>
        <taxon>Trematoda</taxon>
        <taxon>Digenea</taxon>
        <taxon>Strigeidida</taxon>
        <taxon>Schistosomatoidea</taxon>
        <taxon>Schistosomatidae</taxon>
        <taxon>Schistosoma</taxon>
    </lineage>
</organism>
<evidence type="ECO:0000256" key="1">
    <source>
        <dbReference type="SAM" id="MobiDB-lite"/>
    </source>
</evidence>
<evidence type="ECO:0000313" key="4">
    <source>
        <dbReference type="Proteomes" id="UP000269396"/>
    </source>
</evidence>
<dbReference type="EMBL" id="UZAL01030048">
    <property type="protein sequence ID" value="VDP51808.1"/>
    <property type="molecule type" value="Genomic_DNA"/>
</dbReference>
<evidence type="ECO:0000256" key="2">
    <source>
        <dbReference type="SAM" id="SignalP"/>
    </source>
</evidence>
<feature type="region of interest" description="Disordered" evidence="1">
    <location>
        <begin position="29"/>
        <end position="51"/>
    </location>
</feature>
<feature type="compositionally biased region" description="Basic and acidic residues" evidence="1">
    <location>
        <begin position="36"/>
        <end position="51"/>
    </location>
</feature>
<feature type="chain" id="PRO_5043411049" evidence="2">
    <location>
        <begin position="18"/>
        <end position="51"/>
    </location>
</feature>
<protein>
    <submittedName>
        <fullName evidence="3">Uncharacterized protein</fullName>
    </submittedName>
</protein>